<feature type="compositionally biased region" description="Polar residues" evidence="1">
    <location>
        <begin position="47"/>
        <end position="66"/>
    </location>
</feature>
<gene>
    <name evidence="2" type="ORF">TRAPUB_5077</name>
</gene>
<keyword evidence="3" id="KW-1185">Reference proteome</keyword>
<evidence type="ECO:0000313" key="3">
    <source>
        <dbReference type="Proteomes" id="UP000184267"/>
    </source>
</evidence>
<dbReference type="AlphaFoldDB" id="A0A1M2W783"/>
<evidence type="ECO:0000313" key="2">
    <source>
        <dbReference type="EMBL" id="OJT15699.1"/>
    </source>
</evidence>
<sequence length="104" mass="11509">MRRLNTRQSFVDRGLVGDTISSGYRRSNAPRLKLSTLAFAPHRLSLPHTQLTSETDPTQGTESRSSAIELKNLSPATENVQREGVRFEEGDKVRGDREALLSAA</sequence>
<proteinExistence type="predicted"/>
<protein>
    <submittedName>
        <fullName evidence="2">Uncharacterized protein</fullName>
    </submittedName>
</protein>
<comment type="caution">
    <text evidence="2">The sequence shown here is derived from an EMBL/GenBank/DDBJ whole genome shotgun (WGS) entry which is preliminary data.</text>
</comment>
<dbReference type="Proteomes" id="UP000184267">
    <property type="component" value="Unassembled WGS sequence"/>
</dbReference>
<name>A0A1M2W783_TRAPU</name>
<organism evidence="2 3">
    <name type="scientific">Trametes pubescens</name>
    <name type="common">White-rot fungus</name>
    <dbReference type="NCBI Taxonomy" id="154538"/>
    <lineage>
        <taxon>Eukaryota</taxon>
        <taxon>Fungi</taxon>
        <taxon>Dikarya</taxon>
        <taxon>Basidiomycota</taxon>
        <taxon>Agaricomycotina</taxon>
        <taxon>Agaricomycetes</taxon>
        <taxon>Polyporales</taxon>
        <taxon>Polyporaceae</taxon>
        <taxon>Trametes</taxon>
    </lineage>
</organism>
<dbReference type="EMBL" id="MNAD01000141">
    <property type="protein sequence ID" value="OJT15699.1"/>
    <property type="molecule type" value="Genomic_DNA"/>
</dbReference>
<reference evidence="2 3" key="1">
    <citation type="submission" date="2016-10" db="EMBL/GenBank/DDBJ databases">
        <title>Genome sequence of the basidiomycete white-rot fungus Trametes pubescens.</title>
        <authorList>
            <person name="Makela M.R."/>
            <person name="Granchi Z."/>
            <person name="Peng M."/>
            <person name="De Vries R.P."/>
            <person name="Grigoriev I."/>
            <person name="Riley R."/>
            <person name="Hilden K."/>
        </authorList>
    </citation>
    <scope>NUCLEOTIDE SEQUENCE [LARGE SCALE GENOMIC DNA]</scope>
    <source>
        <strain evidence="2 3">FBCC735</strain>
    </source>
</reference>
<feature type="compositionally biased region" description="Basic and acidic residues" evidence="1">
    <location>
        <begin position="80"/>
        <end position="104"/>
    </location>
</feature>
<evidence type="ECO:0000256" key="1">
    <source>
        <dbReference type="SAM" id="MobiDB-lite"/>
    </source>
</evidence>
<accession>A0A1M2W783</accession>
<feature type="region of interest" description="Disordered" evidence="1">
    <location>
        <begin position="44"/>
        <end position="104"/>
    </location>
</feature>